<gene>
    <name evidence="2" type="ORF">SAMN02745823_01264</name>
</gene>
<name>A0A1M5WGN7_9FIRM</name>
<dbReference type="InterPro" id="IPR051448">
    <property type="entry name" value="CdaR-like_regulators"/>
</dbReference>
<dbReference type="PANTHER" id="PTHR33744:SF1">
    <property type="entry name" value="DNA-BINDING TRANSCRIPTIONAL ACTIVATOR ADER"/>
    <property type="match status" value="1"/>
</dbReference>
<dbReference type="Proteomes" id="UP000183995">
    <property type="component" value="Unassembled WGS sequence"/>
</dbReference>
<evidence type="ECO:0000259" key="1">
    <source>
        <dbReference type="Pfam" id="PF13556"/>
    </source>
</evidence>
<accession>A0A1M5WGN7</accession>
<evidence type="ECO:0000313" key="2">
    <source>
        <dbReference type="EMBL" id="SHH86662.1"/>
    </source>
</evidence>
<dbReference type="AlphaFoldDB" id="A0A1M5WGN7"/>
<evidence type="ECO:0000313" key="3">
    <source>
        <dbReference type="Proteomes" id="UP000183995"/>
    </source>
</evidence>
<dbReference type="InterPro" id="IPR042070">
    <property type="entry name" value="PucR_C-HTH_sf"/>
</dbReference>
<proteinExistence type="predicted"/>
<keyword evidence="3" id="KW-1185">Reference proteome</keyword>
<dbReference type="Gene3D" id="1.10.10.2840">
    <property type="entry name" value="PucR C-terminal helix-turn-helix domain"/>
    <property type="match status" value="1"/>
</dbReference>
<dbReference type="InterPro" id="IPR025736">
    <property type="entry name" value="PucR_C-HTH_dom"/>
</dbReference>
<dbReference type="PANTHER" id="PTHR33744">
    <property type="entry name" value="CARBOHYDRATE DIACID REGULATOR"/>
    <property type="match status" value="1"/>
</dbReference>
<organism evidence="2 3">
    <name type="scientific">Sporobacter termitidis DSM 10068</name>
    <dbReference type="NCBI Taxonomy" id="1123282"/>
    <lineage>
        <taxon>Bacteria</taxon>
        <taxon>Bacillati</taxon>
        <taxon>Bacillota</taxon>
        <taxon>Clostridia</taxon>
        <taxon>Eubacteriales</taxon>
        <taxon>Oscillospiraceae</taxon>
        <taxon>Sporobacter</taxon>
    </lineage>
</organism>
<protein>
    <submittedName>
        <fullName evidence="2">PucR C-terminal helix-turn-helix domain-containing protein</fullName>
    </submittedName>
</protein>
<dbReference type="STRING" id="1123282.SAMN02745823_01264"/>
<dbReference type="EMBL" id="FQXV01000003">
    <property type="protein sequence ID" value="SHH86662.1"/>
    <property type="molecule type" value="Genomic_DNA"/>
</dbReference>
<feature type="domain" description="PucR C-terminal helix-turn-helix" evidence="1">
    <location>
        <begin position="445"/>
        <end position="501"/>
    </location>
</feature>
<reference evidence="2 3" key="1">
    <citation type="submission" date="2016-11" db="EMBL/GenBank/DDBJ databases">
        <authorList>
            <person name="Jaros S."/>
            <person name="Januszkiewicz K."/>
            <person name="Wedrychowicz H."/>
        </authorList>
    </citation>
    <scope>NUCLEOTIDE SEQUENCE [LARGE SCALE GENOMIC DNA]</scope>
    <source>
        <strain evidence="2 3">DSM 10068</strain>
    </source>
</reference>
<dbReference type="Pfam" id="PF13556">
    <property type="entry name" value="HTH_30"/>
    <property type="match status" value="1"/>
</dbReference>
<sequence length="509" mass="58504">MKISAELLRKSLAPKYFFEISGPVGIELLLERTLFLSKHVDLAEHCIYLTEGAGAAIKQPARTESVLLCVGNPPESFADYFETIFIFAPDISMLELHNEIQGIFAFYEKWDTTLQNILNSGGGVQDMIDCSAEIFENPMLLHNKSFGIIACSPAYKDYPEAQNATAGGTLINIDLETTKRDEEFNRTYSAVRASIFPAHLTGVRTLYMNLFFQGRYEYRILVIESSKEIGIGEGPLLEQLAYYMKLAIVADKTEETAEVMTLQHVLKSILNGTFSDPYYIELRLNEYDWYRQQTYFCIKLMVDILDVQNHTLSLLCNNIVTLMPGACAFDYDNSIVVYVNLDLFRGSIGDAVNGITYYLRDNNLKAGISNQFTGLNELKLYYRQAEIALDVGLRNKPHIWIHRFRDITELFLLQICTSQLPARMVCAPELLALEKYDKEHDTEYYHTLMVYLKNNLRHVQTARELFIHRSTFLYRLDRIREITGLELENCGRQWYLLLSFRLLGQNGRE</sequence>
<dbReference type="OrthoDB" id="1969285at2"/>
<dbReference type="RefSeq" id="WP_073076810.1">
    <property type="nucleotide sequence ID" value="NZ_FQXV01000003.1"/>
</dbReference>